<protein>
    <submittedName>
        <fullName evidence="2">Uncharacterized protein</fullName>
    </submittedName>
</protein>
<evidence type="ECO:0000313" key="3">
    <source>
        <dbReference type="Proteomes" id="UP001412067"/>
    </source>
</evidence>
<feature type="region of interest" description="Disordered" evidence="1">
    <location>
        <begin position="1"/>
        <end position="48"/>
    </location>
</feature>
<proteinExistence type="predicted"/>
<reference evidence="2 3" key="1">
    <citation type="journal article" date="2022" name="Nat. Plants">
        <title>Genomes of leafy and leafless Platanthera orchids illuminate the evolution of mycoheterotrophy.</title>
        <authorList>
            <person name="Li M.H."/>
            <person name="Liu K.W."/>
            <person name="Li Z."/>
            <person name="Lu H.C."/>
            <person name="Ye Q.L."/>
            <person name="Zhang D."/>
            <person name="Wang J.Y."/>
            <person name="Li Y.F."/>
            <person name="Zhong Z.M."/>
            <person name="Liu X."/>
            <person name="Yu X."/>
            <person name="Liu D.K."/>
            <person name="Tu X.D."/>
            <person name="Liu B."/>
            <person name="Hao Y."/>
            <person name="Liao X.Y."/>
            <person name="Jiang Y.T."/>
            <person name="Sun W.H."/>
            <person name="Chen J."/>
            <person name="Chen Y.Q."/>
            <person name="Ai Y."/>
            <person name="Zhai J.W."/>
            <person name="Wu S.S."/>
            <person name="Zhou Z."/>
            <person name="Hsiao Y.Y."/>
            <person name="Wu W.L."/>
            <person name="Chen Y.Y."/>
            <person name="Lin Y.F."/>
            <person name="Hsu J.L."/>
            <person name="Li C.Y."/>
            <person name="Wang Z.W."/>
            <person name="Zhao X."/>
            <person name="Zhong W.Y."/>
            <person name="Ma X.K."/>
            <person name="Ma L."/>
            <person name="Huang J."/>
            <person name="Chen G.Z."/>
            <person name="Huang M.Z."/>
            <person name="Huang L."/>
            <person name="Peng D.H."/>
            <person name="Luo Y.B."/>
            <person name="Zou S.Q."/>
            <person name="Chen S.P."/>
            <person name="Lan S."/>
            <person name="Tsai W.C."/>
            <person name="Van de Peer Y."/>
            <person name="Liu Z.J."/>
        </authorList>
    </citation>
    <scope>NUCLEOTIDE SEQUENCE [LARGE SCALE GENOMIC DNA]</scope>
    <source>
        <strain evidence="2">Lor288</strain>
    </source>
</reference>
<feature type="compositionally biased region" description="Basic residues" evidence="1">
    <location>
        <begin position="1"/>
        <end position="12"/>
    </location>
</feature>
<feature type="compositionally biased region" description="Basic residues" evidence="1">
    <location>
        <begin position="22"/>
        <end position="41"/>
    </location>
</feature>
<sequence length="116" mass="13041">MDEKRRSVRKNGGRYGSSRRRDAGRRRERRRHLFRRERGQRKPFPVPILTPAASDVFLSGGGTHSRAQTFLEAAGKKRRREALKNPAAAQKSRKGKPKNGIGIVFALPAEGNPRSP</sequence>
<dbReference type="EMBL" id="JBBWWR010000017">
    <property type="protein sequence ID" value="KAK8945645.1"/>
    <property type="molecule type" value="Genomic_DNA"/>
</dbReference>
<keyword evidence="3" id="KW-1185">Reference proteome</keyword>
<accession>A0ABR2LMW7</accession>
<comment type="caution">
    <text evidence="2">The sequence shown here is derived from an EMBL/GenBank/DDBJ whole genome shotgun (WGS) entry which is preliminary data.</text>
</comment>
<organism evidence="2 3">
    <name type="scientific">Platanthera guangdongensis</name>
    <dbReference type="NCBI Taxonomy" id="2320717"/>
    <lineage>
        <taxon>Eukaryota</taxon>
        <taxon>Viridiplantae</taxon>
        <taxon>Streptophyta</taxon>
        <taxon>Embryophyta</taxon>
        <taxon>Tracheophyta</taxon>
        <taxon>Spermatophyta</taxon>
        <taxon>Magnoliopsida</taxon>
        <taxon>Liliopsida</taxon>
        <taxon>Asparagales</taxon>
        <taxon>Orchidaceae</taxon>
        <taxon>Orchidoideae</taxon>
        <taxon>Orchideae</taxon>
        <taxon>Orchidinae</taxon>
        <taxon>Platanthera</taxon>
    </lineage>
</organism>
<evidence type="ECO:0000313" key="2">
    <source>
        <dbReference type="EMBL" id="KAK8945645.1"/>
    </source>
</evidence>
<dbReference type="Proteomes" id="UP001412067">
    <property type="component" value="Unassembled WGS sequence"/>
</dbReference>
<gene>
    <name evidence="2" type="ORF">KSP40_PGU000400</name>
</gene>
<feature type="region of interest" description="Disordered" evidence="1">
    <location>
        <begin position="76"/>
        <end position="116"/>
    </location>
</feature>
<name>A0ABR2LMW7_9ASPA</name>
<evidence type="ECO:0000256" key="1">
    <source>
        <dbReference type="SAM" id="MobiDB-lite"/>
    </source>
</evidence>